<dbReference type="EMBL" id="CP050063">
    <property type="protein sequence ID" value="QIP15291.1"/>
    <property type="molecule type" value="Genomic_DNA"/>
</dbReference>
<evidence type="ECO:0000256" key="1">
    <source>
        <dbReference type="SAM" id="Phobius"/>
    </source>
</evidence>
<dbReference type="KEGG" id="spib:G8759_23015"/>
<feature type="transmembrane region" description="Helical" evidence="1">
    <location>
        <begin position="52"/>
        <end position="76"/>
    </location>
</feature>
<proteinExistence type="predicted"/>
<gene>
    <name evidence="2" type="ORF">G8759_23015</name>
</gene>
<keyword evidence="1" id="KW-1133">Transmembrane helix</keyword>
<keyword evidence="1" id="KW-0472">Membrane</keyword>
<name>A0A6G9AS41_9BACT</name>
<dbReference type="Proteomes" id="UP000501802">
    <property type="component" value="Chromosome"/>
</dbReference>
<accession>A0A6G9AS41</accession>
<evidence type="ECO:0000313" key="2">
    <source>
        <dbReference type="EMBL" id="QIP15291.1"/>
    </source>
</evidence>
<sequence length="195" mass="22473">MNTSSTLFNQFNWLYSTIYFFKKNFAVLAGLGLIAGFGRVIQLGGFGEISSFLNIILEVVIETARVIMFLYVLGLANVKKGILRIKHLFTQQENRKQNWRIASQKVRKQWFSILLNLIAFSLIAWTLNYLIDLLAYETCLYLTLKKGGILSNSASEWTILLFFKNLSVIPITLVFEAVFLLWITNKYQINNRLQA</sequence>
<reference evidence="2 3" key="1">
    <citation type="submission" date="2020-03" db="EMBL/GenBank/DDBJ databases">
        <authorList>
            <person name="Kim M.K."/>
        </authorList>
    </citation>
    <scope>NUCLEOTIDE SEQUENCE [LARGE SCALE GENOMIC DNA]</scope>
    <source>
        <strain evidence="2 3">BT328</strain>
    </source>
</reference>
<protein>
    <submittedName>
        <fullName evidence="2">Uncharacterized protein</fullName>
    </submittedName>
</protein>
<feature type="transmembrane region" description="Helical" evidence="1">
    <location>
        <begin position="110"/>
        <end position="131"/>
    </location>
</feature>
<keyword evidence="1" id="KW-0812">Transmembrane</keyword>
<organism evidence="2 3">
    <name type="scientific">Spirosoma aureum</name>
    <dbReference type="NCBI Taxonomy" id="2692134"/>
    <lineage>
        <taxon>Bacteria</taxon>
        <taxon>Pseudomonadati</taxon>
        <taxon>Bacteroidota</taxon>
        <taxon>Cytophagia</taxon>
        <taxon>Cytophagales</taxon>
        <taxon>Cytophagaceae</taxon>
        <taxon>Spirosoma</taxon>
    </lineage>
</organism>
<dbReference type="RefSeq" id="WP_167213141.1">
    <property type="nucleotide sequence ID" value="NZ_CP050063.1"/>
</dbReference>
<feature type="transmembrane region" description="Helical" evidence="1">
    <location>
        <begin position="159"/>
        <end position="183"/>
    </location>
</feature>
<evidence type="ECO:0000313" key="3">
    <source>
        <dbReference type="Proteomes" id="UP000501802"/>
    </source>
</evidence>
<dbReference type="AlphaFoldDB" id="A0A6G9AS41"/>
<keyword evidence="3" id="KW-1185">Reference proteome</keyword>